<gene>
    <name evidence="2" type="ORF">AVDCRST_MAG66-4411</name>
</gene>
<name>A0A6J4QDY9_9PSEU</name>
<sequence length="88" mass="9661">GPRQRHLRTGAGPDRGAGAARHRARRPRQALRRPAPGLHHDAGDADGPRGLPRPGRRPGGPRRRRLRLGGHLHHVRRLLPQHGAGRVV</sequence>
<feature type="compositionally biased region" description="Low complexity" evidence="1">
    <location>
        <begin position="9"/>
        <end position="19"/>
    </location>
</feature>
<feature type="compositionally biased region" description="Basic and acidic residues" evidence="1">
    <location>
        <begin position="38"/>
        <end position="47"/>
    </location>
</feature>
<feature type="compositionally biased region" description="Basic residues" evidence="1">
    <location>
        <begin position="54"/>
        <end position="79"/>
    </location>
</feature>
<feature type="non-terminal residue" evidence="2">
    <location>
        <position position="1"/>
    </location>
</feature>
<feature type="non-terminal residue" evidence="2">
    <location>
        <position position="88"/>
    </location>
</feature>
<feature type="region of interest" description="Disordered" evidence="1">
    <location>
        <begin position="1"/>
        <end position="88"/>
    </location>
</feature>
<reference evidence="2" key="1">
    <citation type="submission" date="2020-02" db="EMBL/GenBank/DDBJ databases">
        <authorList>
            <person name="Meier V. D."/>
        </authorList>
    </citation>
    <scope>NUCLEOTIDE SEQUENCE</scope>
    <source>
        <strain evidence="2">AVDCRST_MAG66</strain>
    </source>
</reference>
<dbReference type="EMBL" id="CADCUS010000560">
    <property type="protein sequence ID" value="CAA9442086.1"/>
    <property type="molecule type" value="Genomic_DNA"/>
</dbReference>
<organism evidence="2">
    <name type="scientific">uncultured Pseudonocardia sp</name>
    <dbReference type="NCBI Taxonomy" id="211455"/>
    <lineage>
        <taxon>Bacteria</taxon>
        <taxon>Bacillati</taxon>
        <taxon>Actinomycetota</taxon>
        <taxon>Actinomycetes</taxon>
        <taxon>Pseudonocardiales</taxon>
        <taxon>Pseudonocardiaceae</taxon>
        <taxon>Pseudonocardia</taxon>
        <taxon>environmental samples</taxon>
    </lineage>
</organism>
<feature type="compositionally biased region" description="Basic residues" evidence="1">
    <location>
        <begin position="20"/>
        <end position="31"/>
    </location>
</feature>
<dbReference type="AlphaFoldDB" id="A0A6J4QDY9"/>
<evidence type="ECO:0000256" key="1">
    <source>
        <dbReference type="SAM" id="MobiDB-lite"/>
    </source>
</evidence>
<proteinExistence type="predicted"/>
<protein>
    <submittedName>
        <fullName evidence="2">Uncharacterized protein</fullName>
    </submittedName>
</protein>
<evidence type="ECO:0000313" key="2">
    <source>
        <dbReference type="EMBL" id="CAA9442086.1"/>
    </source>
</evidence>
<accession>A0A6J4QDY9</accession>